<dbReference type="PANTHER" id="PTHR24320:SF274">
    <property type="entry name" value="CHAIN DEHYDROGENASE, PUTATIVE (AFU_ORTHOLOGUE AFUA_4G00440)-RELATED"/>
    <property type="match status" value="1"/>
</dbReference>
<keyword evidence="4" id="KW-1185">Reference proteome</keyword>
<organism evidence="3 4">
    <name type="scientific">Hymenobacter ginkgonis</name>
    <dbReference type="NCBI Taxonomy" id="2682976"/>
    <lineage>
        <taxon>Bacteria</taxon>
        <taxon>Pseudomonadati</taxon>
        <taxon>Bacteroidota</taxon>
        <taxon>Cytophagia</taxon>
        <taxon>Cytophagales</taxon>
        <taxon>Hymenobacteraceae</taxon>
        <taxon>Hymenobacter</taxon>
    </lineage>
</organism>
<proteinExistence type="inferred from homology"/>
<evidence type="ECO:0000313" key="4">
    <source>
        <dbReference type="Proteomes" id="UP000441336"/>
    </source>
</evidence>
<dbReference type="Pfam" id="PF00106">
    <property type="entry name" value="adh_short"/>
    <property type="match status" value="1"/>
</dbReference>
<protein>
    <submittedName>
        <fullName evidence="3">SDR family NAD(P)-dependent oxidoreductase</fullName>
    </submittedName>
</protein>
<gene>
    <name evidence="3" type="ORF">GO988_14215</name>
</gene>
<comment type="similarity">
    <text evidence="1">Belongs to the short-chain dehydrogenases/reductases (SDR) family.</text>
</comment>
<name>A0A7K1TGE7_9BACT</name>
<dbReference type="AlphaFoldDB" id="A0A7K1TGE7"/>
<evidence type="ECO:0000313" key="3">
    <source>
        <dbReference type="EMBL" id="MVN77486.1"/>
    </source>
</evidence>
<comment type="caution">
    <text evidence="3">The sequence shown here is derived from an EMBL/GenBank/DDBJ whole genome shotgun (WGS) entry which is preliminary data.</text>
</comment>
<dbReference type="SUPFAM" id="SSF51735">
    <property type="entry name" value="NAD(P)-binding Rossmann-fold domains"/>
    <property type="match status" value="1"/>
</dbReference>
<dbReference type="InterPro" id="IPR036291">
    <property type="entry name" value="NAD(P)-bd_dom_sf"/>
</dbReference>
<reference evidence="3 4" key="1">
    <citation type="submission" date="2019-12" db="EMBL/GenBank/DDBJ databases">
        <title>Hymenobacter sp. HMF4947 Genome sequencing and assembly.</title>
        <authorList>
            <person name="Kang H."/>
            <person name="Cha I."/>
            <person name="Kim H."/>
            <person name="Joh K."/>
        </authorList>
    </citation>
    <scope>NUCLEOTIDE SEQUENCE [LARGE SCALE GENOMIC DNA]</scope>
    <source>
        <strain evidence="3 4">HMF4947</strain>
    </source>
</reference>
<dbReference type="Proteomes" id="UP000441336">
    <property type="component" value="Unassembled WGS sequence"/>
</dbReference>
<evidence type="ECO:0000256" key="1">
    <source>
        <dbReference type="ARBA" id="ARBA00006484"/>
    </source>
</evidence>
<dbReference type="InterPro" id="IPR002347">
    <property type="entry name" value="SDR_fam"/>
</dbReference>
<evidence type="ECO:0000256" key="2">
    <source>
        <dbReference type="ARBA" id="ARBA00023002"/>
    </source>
</evidence>
<dbReference type="PRINTS" id="PR00081">
    <property type="entry name" value="GDHRDH"/>
</dbReference>
<dbReference type="EMBL" id="WQKZ01000003">
    <property type="protein sequence ID" value="MVN77486.1"/>
    <property type="molecule type" value="Genomic_DNA"/>
</dbReference>
<accession>A0A7K1TGE7</accession>
<dbReference type="RefSeq" id="WP_157566559.1">
    <property type="nucleotide sequence ID" value="NZ_WQKZ01000003.1"/>
</dbReference>
<dbReference type="GO" id="GO:0016491">
    <property type="term" value="F:oxidoreductase activity"/>
    <property type="evidence" value="ECO:0007669"/>
    <property type="project" value="UniProtKB-KW"/>
</dbReference>
<keyword evidence="2" id="KW-0560">Oxidoreductase</keyword>
<sequence length="258" mass="27549">MARIFITGSADGLGQLAARQLVQQGHQVVLHARSPERANEARAAVPPAEAAVAGDLSTLAGVRQVAEQVKELGSFDAVIHNAGLYQVPRLVPTADGWPPLLAVNSLAPYLLTCLMERPARLVYLSSGMHRQGDASLRDLTWQERPWNTTQAYCDSKLHDLLLANAVARRWPAVLANAVDPGWVPTKMGGAGAPDSLTEGAKTQAWLAAGTDPAAHVTGQYLYHQRPSATHPQAANVDLQEQFLAECARLTGISLPAHA</sequence>
<dbReference type="PANTHER" id="PTHR24320">
    <property type="entry name" value="RETINOL DEHYDROGENASE"/>
    <property type="match status" value="1"/>
</dbReference>
<dbReference type="Gene3D" id="3.40.50.720">
    <property type="entry name" value="NAD(P)-binding Rossmann-like Domain"/>
    <property type="match status" value="1"/>
</dbReference>